<dbReference type="Proteomes" id="UP000215902">
    <property type="component" value="Unassembled WGS sequence"/>
</dbReference>
<sequence>SHKSAMQVSNKLGALLTAVTVAVLVSSCLANAHNAILGGWSQMKQSDMDSDVFRECLDAAAAEYNARLASSDGDSSVKATVGRVSQAQQQVVSGMKYKFKASMTVPGCDSCEDRSCEFVVWYRAWMQQRAKVLSVNC</sequence>
<evidence type="ECO:0000313" key="3">
    <source>
        <dbReference type="Proteomes" id="UP000215902"/>
    </source>
</evidence>
<evidence type="ECO:0000313" key="2">
    <source>
        <dbReference type="EMBL" id="PAA67475.1"/>
    </source>
</evidence>
<dbReference type="InterPro" id="IPR046350">
    <property type="entry name" value="Cystatin_sf"/>
</dbReference>
<dbReference type="InterPro" id="IPR000010">
    <property type="entry name" value="Cystatin_dom"/>
</dbReference>
<reference evidence="2 3" key="1">
    <citation type="submission" date="2017-06" db="EMBL/GenBank/DDBJ databases">
        <title>A platform for efficient transgenesis in Macrostomum lignano, a flatworm model organism for stem cell research.</title>
        <authorList>
            <person name="Berezikov E."/>
        </authorList>
    </citation>
    <scope>NUCLEOTIDE SEQUENCE [LARGE SCALE GENOMIC DNA]</scope>
    <source>
        <strain evidence="2">DV1</strain>
        <tissue evidence="2">Whole organism</tissue>
    </source>
</reference>
<organism evidence="2 3">
    <name type="scientific">Macrostomum lignano</name>
    <dbReference type="NCBI Taxonomy" id="282301"/>
    <lineage>
        <taxon>Eukaryota</taxon>
        <taxon>Metazoa</taxon>
        <taxon>Spiralia</taxon>
        <taxon>Lophotrochozoa</taxon>
        <taxon>Platyhelminthes</taxon>
        <taxon>Rhabditophora</taxon>
        <taxon>Macrostomorpha</taxon>
        <taxon>Macrostomida</taxon>
        <taxon>Macrostomidae</taxon>
        <taxon>Macrostomum</taxon>
    </lineage>
</organism>
<dbReference type="SMART" id="SM00043">
    <property type="entry name" value="CY"/>
    <property type="match status" value="1"/>
</dbReference>
<keyword evidence="3" id="KW-1185">Reference proteome</keyword>
<proteinExistence type="predicted"/>
<comment type="caution">
    <text evidence="2">The sequence shown here is derived from an EMBL/GenBank/DDBJ whole genome shotgun (WGS) entry which is preliminary data.</text>
</comment>
<dbReference type="GO" id="GO:0004869">
    <property type="term" value="F:cysteine-type endopeptidase inhibitor activity"/>
    <property type="evidence" value="ECO:0007669"/>
    <property type="project" value="InterPro"/>
</dbReference>
<dbReference type="PANTHER" id="PTHR47373">
    <property type="entry name" value="CYSTEINE PROTEINASE INHIBITOR 2"/>
    <property type="match status" value="1"/>
</dbReference>
<dbReference type="SUPFAM" id="SSF54403">
    <property type="entry name" value="Cystatin/monellin"/>
    <property type="match status" value="1"/>
</dbReference>
<accession>A0A267F118</accession>
<dbReference type="PANTHER" id="PTHR47373:SF1">
    <property type="entry name" value="CYSTEINE PROTEINASE INHIBITOR 2"/>
    <property type="match status" value="1"/>
</dbReference>
<dbReference type="Gene3D" id="3.10.450.10">
    <property type="match status" value="1"/>
</dbReference>
<feature type="non-terminal residue" evidence="2">
    <location>
        <position position="1"/>
    </location>
</feature>
<name>A0A267F118_9PLAT</name>
<dbReference type="EMBL" id="NIVC01001481">
    <property type="protein sequence ID" value="PAA67475.1"/>
    <property type="molecule type" value="Genomic_DNA"/>
</dbReference>
<dbReference type="AlphaFoldDB" id="A0A267F118"/>
<gene>
    <name evidence="2" type="ORF">BOX15_Mlig020720g4</name>
</gene>
<dbReference type="PROSITE" id="PS00287">
    <property type="entry name" value="CYSTATIN"/>
    <property type="match status" value="1"/>
</dbReference>
<feature type="domain" description="Cystatin" evidence="1">
    <location>
        <begin position="35"/>
        <end position="137"/>
    </location>
</feature>
<dbReference type="InterPro" id="IPR018073">
    <property type="entry name" value="Prot_inh_cystat_CS"/>
</dbReference>
<dbReference type="Pfam" id="PF00031">
    <property type="entry name" value="Cystatin"/>
    <property type="match status" value="1"/>
</dbReference>
<dbReference type="CDD" id="cd00042">
    <property type="entry name" value="CY"/>
    <property type="match status" value="1"/>
</dbReference>
<protein>
    <recommendedName>
        <fullName evidence="1">Cystatin domain-containing protein</fullName>
    </recommendedName>
</protein>
<evidence type="ECO:0000259" key="1">
    <source>
        <dbReference type="SMART" id="SM00043"/>
    </source>
</evidence>